<dbReference type="PANTHER" id="PTHR13123">
    <property type="entry name" value="LD30288P"/>
    <property type="match status" value="1"/>
</dbReference>
<reference evidence="7" key="2">
    <citation type="submission" date="2025-09" db="UniProtKB">
        <authorList>
            <consortium name="Ensembl"/>
        </authorList>
    </citation>
    <scope>IDENTIFICATION</scope>
</reference>
<evidence type="ECO:0000313" key="8">
    <source>
        <dbReference type="Proteomes" id="UP000694546"/>
    </source>
</evidence>
<dbReference type="AlphaFoldDB" id="A0A8C5AQA6"/>
<dbReference type="GO" id="GO:0016567">
    <property type="term" value="P:protein ubiquitination"/>
    <property type="evidence" value="ECO:0007669"/>
    <property type="project" value="UniProtKB-UniPathway"/>
</dbReference>
<dbReference type="KEGG" id="gmh:115534397"/>
<evidence type="ECO:0000256" key="5">
    <source>
        <dbReference type="ARBA" id="ARBA00037710"/>
    </source>
</evidence>
<dbReference type="InterPro" id="IPR040394">
    <property type="entry name" value="FBX25/32"/>
</dbReference>
<proteinExistence type="predicted"/>
<dbReference type="GeneTree" id="ENSGT00390000004915"/>
<gene>
    <name evidence="7" type="primary">fbxo25</name>
</gene>
<evidence type="ECO:0000313" key="7">
    <source>
        <dbReference type="Ensembl" id="ENSGMOP00000035187.1"/>
    </source>
</evidence>
<keyword evidence="3" id="KW-0833">Ubl conjugation pathway</keyword>
<reference evidence="7" key="1">
    <citation type="submission" date="2025-08" db="UniProtKB">
        <authorList>
            <consortium name="Ensembl"/>
        </authorList>
    </citation>
    <scope>IDENTIFICATION</scope>
</reference>
<sequence>MPFLGQDWRSPGWCWRKAEGGWQRTVAFGDHPNEIDILCDVSGENLFVGAVSEPANQKTLKEICNHNTKSQCDFSDKWIYVQKESTKERHGYCTLGEAFNRLDFSSAIQDLRRFNYVAKLFQLIAKSQLTSLSGGAQKNYFNILDKIVCKVLEEHYNPRLIKELLQDLSCTVHALTKGVGKCVLVGSINVWLLRLDTIHHWQLQLHNLDIPKKMSNGTKFCDLPLDTHNTILYKFSDASDIINLGQAIPTLHMLSENRNLWRKLCLFHFSERQFSMNMVLTESGSVDWKGLYFSLQRHNPQREHYGDTLHFCRHCSILFWKDRHLGLFFKVLPVLSHLSSCVQDVPSFHNLPFLLYFFHYFSMCFECVVLVAVSLWMWSGESPVSADGPRSVVRDVGSMCVPGLRPPVHRRGPGARPGARLPAAFHRPLQVLRPCAPL</sequence>
<evidence type="ECO:0000256" key="4">
    <source>
        <dbReference type="ARBA" id="ARBA00023242"/>
    </source>
</evidence>
<dbReference type="InterPro" id="IPR036047">
    <property type="entry name" value="F-box-like_dom_sf"/>
</dbReference>
<evidence type="ECO:0000256" key="6">
    <source>
        <dbReference type="ARBA" id="ARBA00040054"/>
    </source>
</evidence>
<protein>
    <recommendedName>
        <fullName evidence="6">F-box only protein 25</fullName>
    </recommendedName>
</protein>
<accession>A0A8C5AQA6</accession>
<evidence type="ECO:0000256" key="2">
    <source>
        <dbReference type="ARBA" id="ARBA00004906"/>
    </source>
</evidence>
<dbReference type="Proteomes" id="UP000694546">
    <property type="component" value="Chromosome 21"/>
</dbReference>
<dbReference type="Ensembl" id="ENSGMOT00000071955.1">
    <property type="protein sequence ID" value="ENSGMOP00000035187.1"/>
    <property type="gene ID" value="ENSGMOG00000014539.2"/>
</dbReference>
<comment type="pathway">
    <text evidence="2">Protein modification; protein ubiquitination.</text>
</comment>
<dbReference type="SUPFAM" id="SSF81383">
    <property type="entry name" value="F-box domain"/>
    <property type="match status" value="1"/>
</dbReference>
<comment type="subcellular location">
    <subcellularLocation>
        <location evidence="1">Nucleus</location>
    </subcellularLocation>
</comment>
<evidence type="ECO:0000256" key="1">
    <source>
        <dbReference type="ARBA" id="ARBA00004123"/>
    </source>
</evidence>
<dbReference type="GO" id="GO:0005634">
    <property type="term" value="C:nucleus"/>
    <property type="evidence" value="ECO:0007669"/>
    <property type="project" value="UniProtKB-SubCell"/>
</dbReference>
<dbReference type="CTD" id="26260"/>
<organism evidence="7 8">
    <name type="scientific">Gadus morhua</name>
    <name type="common">Atlantic cod</name>
    <dbReference type="NCBI Taxonomy" id="8049"/>
    <lineage>
        <taxon>Eukaryota</taxon>
        <taxon>Metazoa</taxon>
        <taxon>Chordata</taxon>
        <taxon>Craniata</taxon>
        <taxon>Vertebrata</taxon>
        <taxon>Euteleostomi</taxon>
        <taxon>Actinopterygii</taxon>
        <taxon>Neopterygii</taxon>
        <taxon>Teleostei</taxon>
        <taxon>Neoteleostei</taxon>
        <taxon>Acanthomorphata</taxon>
        <taxon>Zeiogadaria</taxon>
        <taxon>Gadariae</taxon>
        <taxon>Gadiformes</taxon>
        <taxon>Gadoidei</taxon>
        <taxon>Gadidae</taxon>
        <taxon>Gadus</taxon>
    </lineage>
</organism>
<dbReference type="UniPathway" id="UPA00143"/>
<dbReference type="GO" id="GO:0005737">
    <property type="term" value="C:cytoplasm"/>
    <property type="evidence" value="ECO:0007669"/>
    <property type="project" value="TreeGrafter"/>
</dbReference>
<keyword evidence="8" id="KW-1185">Reference proteome</keyword>
<keyword evidence="4" id="KW-0539">Nucleus</keyword>
<evidence type="ECO:0000256" key="3">
    <source>
        <dbReference type="ARBA" id="ARBA00022786"/>
    </source>
</evidence>
<dbReference type="PANTHER" id="PTHR13123:SF8">
    <property type="entry name" value="F-BOX ONLY PROTEIN 25"/>
    <property type="match status" value="1"/>
</dbReference>
<comment type="function">
    <text evidence="5">Substrate-recognition component of the SCF (SKP1-CUL1-F-box protein)-type E3 ubiquitin ligase complex. May play a role in accumulation of expanded polyglutamine (polyQ) protein huntingtin (HTT).</text>
</comment>
<name>A0A8C5AQA6_GADMO</name>
<dbReference type="GO" id="GO:0019005">
    <property type="term" value="C:SCF ubiquitin ligase complex"/>
    <property type="evidence" value="ECO:0007669"/>
    <property type="project" value="TreeGrafter"/>
</dbReference>